<dbReference type="EMBL" id="JARRIG010000007">
    <property type="protein sequence ID" value="MFA4805275.1"/>
    <property type="molecule type" value="Genomic_DNA"/>
</dbReference>
<feature type="transmembrane region" description="Helical" evidence="1">
    <location>
        <begin position="98"/>
        <end position="121"/>
    </location>
</feature>
<organism evidence="2 3">
    <name type="scientific">Pyrococcus kukulkanii</name>
    <dbReference type="NCBI Taxonomy" id="1609559"/>
    <lineage>
        <taxon>Archaea</taxon>
        <taxon>Methanobacteriati</taxon>
        <taxon>Methanobacteriota</taxon>
        <taxon>Thermococci</taxon>
        <taxon>Thermococcales</taxon>
        <taxon>Thermococcaceae</taxon>
        <taxon>Pyrococcus</taxon>
    </lineage>
</organism>
<keyword evidence="1" id="KW-0472">Membrane</keyword>
<keyword evidence="1" id="KW-1133">Transmembrane helix</keyword>
<comment type="caution">
    <text evidence="2">The sequence shown here is derived from an EMBL/GenBank/DDBJ whole genome shotgun (WGS) entry which is preliminary data.</text>
</comment>
<evidence type="ECO:0000256" key="1">
    <source>
        <dbReference type="SAM" id="Phobius"/>
    </source>
</evidence>
<proteinExistence type="predicted"/>
<sequence length="186" mass="18781">MVGAVVVFAVAVGLVLDSIVSIAPMKYAVGILLAPLMVGIGGAVGAGLGPEGVSRVLSYSYLVVLVGGLGLVTMVFSVIVVASLVYHPSSVVRAVGGVGSLGAFVLGSYFFVALSSGAGVYVAKRGRCWPHDVFVGGLGFVRGVGVKKVLAGLLGGVSVGLSVKYSLALLVVCVFAGYLIGREHRR</sequence>
<gene>
    <name evidence="2" type="ORF">P8X34_11105</name>
</gene>
<evidence type="ECO:0000313" key="3">
    <source>
        <dbReference type="Proteomes" id="UP001571980"/>
    </source>
</evidence>
<dbReference type="RefSeq" id="WP_372824777.1">
    <property type="nucleotide sequence ID" value="NZ_JARRIG010000007.1"/>
</dbReference>
<accession>A0ABV4T6C4</accession>
<name>A0ABV4T6C4_9EURY</name>
<feature type="transmembrane region" description="Helical" evidence="1">
    <location>
        <begin position="27"/>
        <end position="49"/>
    </location>
</feature>
<feature type="transmembrane region" description="Helical" evidence="1">
    <location>
        <begin position="163"/>
        <end position="181"/>
    </location>
</feature>
<keyword evidence="1" id="KW-0812">Transmembrane</keyword>
<dbReference type="Proteomes" id="UP001571980">
    <property type="component" value="Unassembled WGS sequence"/>
</dbReference>
<keyword evidence="3" id="KW-1185">Reference proteome</keyword>
<reference evidence="2 3" key="1">
    <citation type="submission" date="2023-03" db="EMBL/GenBank/DDBJ databases">
        <title>Speciation in Pyrococcus: adaptation to high temperature as a mechanism.</title>
        <authorList>
            <person name="Gu J."/>
        </authorList>
    </citation>
    <scope>NUCLEOTIDE SEQUENCE [LARGE SCALE GENOMIC DNA]</scope>
    <source>
        <strain evidence="2 3">LMOA34</strain>
    </source>
</reference>
<protein>
    <submittedName>
        <fullName evidence="2">Uncharacterized protein</fullName>
    </submittedName>
</protein>
<feature type="transmembrane region" description="Helical" evidence="1">
    <location>
        <begin position="61"/>
        <end position="86"/>
    </location>
</feature>
<evidence type="ECO:0000313" key="2">
    <source>
        <dbReference type="EMBL" id="MFA4805275.1"/>
    </source>
</evidence>
<feature type="transmembrane region" description="Helical" evidence="1">
    <location>
        <begin position="133"/>
        <end position="157"/>
    </location>
</feature>